<keyword evidence="4 5" id="KW-0539">Nucleus</keyword>
<protein>
    <recommendedName>
        <fullName evidence="7">DM domain-containing protein</fullName>
    </recommendedName>
</protein>
<reference evidence="8" key="1">
    <citation type="submission" date="2020-10" db="EMBL/GenBank/DDBJ databases">
        <authorList>
            <person name="Kikuchi T."/>
        </authorList>
    </citation>
    <scope>NUCLEOTIDE SEQUENCE</scope>
    <source>
        <strain evidence="8">NKZ352</strain>
    </source>
</reference>
<keyword evidence="3 5" id="KW-0238">DNA-binding</keyword>
<evidence type="ECO:0000256" key="4">
    <source>
        <dbReference type="ARBA" id="ARBA00023242"/>
    </source>
</evidence>
<evidence type="ECO:0000313" key="8">
    <source>
        <dbReference type="EMBL" id="CAD6195340.1"/>
    </source>
</evidence>
<keyword evidence="2 5" id="KW-0862">Zinc</keyword>
<keyword evidence="9" id="KW-1185">Reference proteome</keyword>
<evidence type="ECO:0000313" key="9">
    <source>
        <dbReference type="Proteomes" id="UP000835052"/>
    </source>
</evidence>
<dbReference type="PROSITE" id="PS40000">
    <property type="entry name" value="DM_1"/>
    <property type="match status" value="2"/>
</dbReference>
<feature type="DNA-binding region" description="DM" evidence="5">
    <location>
        <begin position="223"/>
        <end position="271"/>
    </location>
</feature>
<comment type="subcellular location">
    <subcellularLocation>
        <location evidence="5">Nucleus</location>
    </subcellularLocation>
</comment>
<dbReference type="GO" id="GO:0005634">
    <property type="term" value="C:nucleus"/>
    <property type="evidence" value="ECO:0007669"/>
    <property type="project" value="UniProtKB-SubCell"/>
</dbReference>
<evidence type="ECO:0000256" key="3">
    <source>
        <dbReference type="ARBA" id="ARBA00023125"/>
    </source>
</evidence>
<comment type="caution">
    <text evidence="8">The sequence shown here is derived from an EMBL/GenBank/DDBJ whole genome shotgun (WGS) entry which is preliminary data.</text>
</comment>
<dbReference type="InterPro" id="IPR001275">
    <property type="entry name" value="DM_DNA-bd"/>
</dbReference>
<feature type="region of interest" description="Disordered" evidence="6">
    <location>
        <begin position="35"/>
        <end position="70"/>
    </location>
</feature>
<dbReference type="InterPro" id="IPR036407">
    <property type="entry name" value="DM_DNA-bd_sf"/>
</dbReference>
<dbReference type="PROSITE" id="PS50809">
    <property type="entry name" value="DM_2"/>
    <property type="match status" value="2"/>
</dbReference>
<feature type="DNA-binding region" description="DM" evidence="5">
    <location>
        <begin position="156"/>
        <end position="202"/>
    </location>
</feature>
<dbReference type="GO" id="GO:0000981">
    <property type="term" value="F:DNA-binding transcription factor activity, RNA polymerase II-specific"/>
    <property type="evidence" value="ECO:0007669"/>
    <property type="project" value="TreeGrafter"/>
</dbReference>
<accession>A0A8S1HQH5</accession>
<organism evidence="8 9">
    <name type="scientific">Caenorhabditis auriculariae</name>
    <dbReference type="NCBI Taxonomy" id="2777116"/>
    <lineage>
        <taxon>Eukaryota</taxon>
        <taxon>Metazoa</taxon>
        <taxon>Ecdysozoa</taxon>
        <taxon>Nematoda</taxon>
        <taxon>Chromadorea</taxon>
        <taxon>Rhabditida</taxon>
        <taxon>Rhabditina</taxon>
        <taxon>Rhabditomorpha</taxon>
        <taxon>Rhabditoidea</taxon>
        <taxon>Rhabditidae</taxon>
        <taxon>Peloderinae</taxon>
        <taxon>Caenorhabditis</taxon>
    </lineage>
</organism>
<evidence type="ECO:0000256" key="1">
    <source>
        <dbReference type="ARBA" id="ARBA00022723"/>
    </source>
</evidence>
<keyword evidence="1 5" id="KW-0479">Metal-binding</keyword>
<feature type="region of interest" description="Disordered" evidence="6">
    <location>
        <begin position="268"/>
        <end position="324"/>
    </location>
</feature>
<dbReference type="PANTHER" id="PTHR12322">
    <property type="entry name" value="DOUBLESEX AND MAB-3 RELATED TRANSCRIPTION FACTOR DMRT"/>
    <property type="match status" value="1"/>
</dbReference>
<dbReference type="PANTHER" id="PTHR12322:SF125">
    <property type="entry name" value="PROTEIN MALE ABNORMAL 3"/>
    <property type="match status" value="1"/>
</dbReference>
<dbReference type="SMART" id="SM00301">
    <property type="entry name" value="DM"/>
    <property type="match status" value="2"/>
</dbReference>
<evidence type="ECO:0000256" key="5">
    <source>
        <dbReference type="PROSITE-ProRule" id="PRU00070"/>
    </source>
</evidence>
<dbReference type="OrthoDB" id="5842031at2759"/>
<dbReference type="Gene3D" id="4.10.1040.10">
    <property type="entry name" value="DM DNA-binding domain"/>
    <property type="match status" value="2"/>
</dbReference>
<dbReference type="SUPFAM" id="SSF82927">
    <property type="entry name" value="Cysteine-rich DNA binding domain, (DM domain)"/>
    <property type="match status" value="2"/>
</dbReference>
<evidence type="ECO:0000256" key="6">
    <source>
        <dbReference type="SAM" id="MobiDB-lite"/>
    </source>
</evidence>
<name>A0A8S1HQH5_9PELO</name>
<feature type="domain" description="DM" evidence="7">
    <location>
        <begin position="156"/>
        <end position="202"/>
    </location>
</feature>
<dbReference type="GO" id="GO:0007548">
    <property type="term" value="P:sex differentiation"/>
    <property type="evidence" value="ECO:0007669"/>
    <property type="project" value="TreeGrafter"/>
</dbReference>
<dbReference type="AlphaFoldDB" id="A0A8S1HQH5"/>
<evidence type="ECO:0000256" key="2">
    <source>
        <dbReference type="ARBA" id="ARBA00022833"/>
    </source>
</evidence>
<dbReference type="Pfam" id="PF00751">
    <property type="entry name" value="DM"/>
    <property type="match status" value="2"/>
</dbReference>
<feature type="compositionally biased region" description="Basic and acidic residues" evidence="6">
    <location>
        <begin position="269"/>
        <end position="278"/>
    </location>
</feature>
<gene>
    <name evidence="8" type="ORF">CAUJ_LOCUS11259</name>
</gene>
<dbReference type="GO" id="GO:0000978">
    <property type="term" value="F:RNA polymerase II cis-regulatory region sequence-specific DNA binding"/>
    <property type="evidence" value="ECO:0007669"/>
    <property type="project" value="TreeGrafter"/>
</dbReference>
<dbReference type="InterPro" id="IPR026607">
    <property type="entry name" value="DMRT"/>
</dbReference>
<sequence>MSRVGERWNVADATNGRSFRFSTTTLLGRETLRDHVQSGGSMRKAKKKNGGGFPHWLGPPATASQPSRYPSTSSAALFHVHLSHVVSSYFRSKRPFLTPLLKRLSIDMIMPEIDEIDVVSCSPAPSSDAESEIGSGETRPPDDVEAQLLHEKKYYCQRCLNHDLHYPRKGHKPYCRFSVCKCEDCSMVEQRRQLNNMLSRKRLQLPTSPREMVNGRRIRDPQCARCGAHGVKIPLRGHKKSMCQFATCSCQLCALVENRRTLMAKQIKLRRDQQRQRDGAPVAAAISRRSSEREKSISPTNTESSTASGVTPSPPLGTGPSSAFHPIRMQLPMFNLPPQTFPVAPQSSALYLPLLPLASPADFRLLATPTGSPAALPITSSTLQQLQNLMWLQQQFGVFSPK</sequence>
<dbReference type="GO" id="GO:0046872">
    <property type="term" value="F:metal ion binding"/>
    <property type="evidence" value="ECO:0007669"/>
    <property type="project" value="UniProtKB-KW"/>
</dbReference>
<proteinExistence type="predicted"/>
<dbReference type="Proteomes" id="UP000835052">
    <property type="component" value="Unassembled WGS sequence"/>
</dbReference>
<evidence type="ECO:0000259" key="7">
    <source>
        <dbReference type="PROSITE" id="PS50809"/>
    </source>
</evidence>
<dbReference type="EMBL" id="CAJGYM010000053">
    <property type="protein sequence ID" value="CAD6195340.1"/>
    <property type="molecule type" value="Genomic_DNA"/>
</dbReference>
<feature type="domain" description="DM" evidence="7">
    <location>
        <begin position="223"/>
        <end position="271"/>
    </location>
</feature>